<feature type="compositionally biased region" description="Basic residues" evidence="1">
    <location>
        <begin position="773"/>
        <end position="783"/>
    </location>
</feature>
<feature type="region of interest" description="Disordered" evidence="1">
    <location>
        <begin position="423"/>
        <end position="599"/>
    </location>
</feature>
<evidence type="ECO:0000313" key="2">
    <source>
        <dbReference type="EMBL" id="CAB4902324.1"/>
    </source>
</evidence>
<feature type="compositionally biased region" description="Basic residues" evidence="1">
    <location>
        <begin position="514"/>
        <end position="529"/>
    </location>
</feature>
<name>A0A6J7G6E2_9ZZZZ</name>
<dbReference type="AntiFam" id="ANF00178">
    <property type="entry name" value="Shadow ORF (opposite dhbF)"/>
</dbReference>
<dbReference type="EMBL" id="CAFBLX010000191">
    <property type="protein sequence ID" value="CAB4902324.1"/>
    <property type="molecule type" value="Genomic_DNA"/>
</dbReference>
<feature type="compositionally biased region" description="Basic residues" evidence="1">
    <location>
        <begin position="437"/>
        <end position="450"/>
    </location>
</feature>
<feature type="compositionally biased region" description="Basic and acidic residues" evidence="1">
    <location>
        <begin position="451"/>
        <end position="466"/>
    </location>
</feature>
<gene>
    <name evidence="2" type="ORF">UFOPK3472_02524</name>
</gene>
<feature type="region of interest" description="Disordered" evidence="1">
    <location>
        <begin position="319"/>
        <end position="357"/>
    </location>
</feature>
<accession>A0A6J7G6E2</accession>
<feature type="compositionally biased region" description="Polar residues" evidence="1">
    <location>
        <begin position="424"/>
        <end position="436"/>
    </location>
</feature>
<reference evidence="2" key="1">
    <citation type="submission" date="2020-05" db="EMBL/GenBank/DDBJ databases">
        <authorList>
            <person name="Chiriac C."/>
            <person name="Salcher M."/>
            <person name="Ghai R."/>
            <person name="Kavagutti S V."/>
        </authorList>
    </citation>
    <scope>NUCLEOTIDE SEQUENCE</scope>
</reference>
<feature type="region of interest" description="Disordered" evidence="1">
    <location>
        <begin position="1171"/>
        <end position="1196"/>
    </location>
</feature>
<feature type="compositionally biased region" description="Basic and acidic residues" evidence="1">
    <location>
        <begin position="1180"/>
        <end position="1191"/>
    </location>
</feature>
<feature type="compositionally biased region" description="Basic and acidic residues" evidence="1">
    <location>
        <begin position="530"/>
        <end position="546"/>
    </location>
</feature>
<feature type="compositionally biased region" description="Basic and acidic residues" evidence="1">
    <location>
        <begin position="560"/>
        <end position="575"/>
    </location>
</feature>
<proteinExistence type="predicted"/>
<feature type="compositionally biased region" description="Basic residues" evidence="1">
    <location>
        <begin position="491"/>
        <end position="503"/>
    </location>
</feature>
<protein>
    <submittedName>
        <fullName evidence="2">Unannotated protein</fullName>
    </submittedName>
</protein>
<sequence length="1547" mass="177375">MLPQREVCVLHRQWCPRRLRTRGSSTVGDHDVAGERCHRGTVGSDVMDHDREHEALRAGAVQNRPEREIDGDVESRCGGATYERVDGIGSHVDDAERKVRSGDVLGRKYHLIRQVAHCGEHRAQRLVSSQHVADGSGHRIDVQPARQANEKRNVVRRRGCIELIDEPHTLLRQRQRNGLRPIGGNQCRATVQRCARRLRTVGEGANRRCLEQIEDPQIRTQSCVDAGDQTCCDKGVSAEIEEAVGDADTIELQYVAEHGSHSRLVLGFRRLRGALRTELGFGEGFAVEFAGRSQRDRLQHHERRGHHVRRQHRRRMIPQHTGIERRTGHRQHIRHQHRRPRRGLTPDSDHEIDTRHSRQHRIDLTQLDAETTHLHLKIAAPHILQRTRGIPPHHITGAIHPRTRTTERIGHEPLRRQPRPRVIPTSQRRTRQIQLTHHTHGHRIQPRIQHHLRETDRRRTDIDRLPHHQRRRNRRENRRLRRTVRIEHPPTRRPPRHQLRRTHITTGDHDLHRIQPHRIHRRQRRRSHERMRDPLLGEQRRQLHPTEHHRRRNHHRRPTRERQHELENRRIETRRRERQHPRRRPHTEPNPLLGSQVPHTTMSDHHTLGHTRGPRGIDQIRRIIETQHTRTLGIQHRSRRSERQIRHHIGIVEHHPRHPTHTRNRIQMRTQRHTHHSTGIDQHVLDPIHRIIRIHRQERTTGLRHRPHRHHGLHRPRQRQRHERPRTHTTRHQHPRHTRRRRIQLPIRKHPRTRHHRNTTDTSNTDRTSQQLRQHHTRNRTRTTNRSETRTFGGGEQLHVTDGTLWVIRQCVDDAHQTTTDLSNTAGIEQFCGVIDDDMRRFGLVNRDDEIEIYSVARKRRLPEAERDLGEGVVRAGFGRAECSGYLGEGGIGVGGRIDELCRGGADEVRERLAAVGASAQNNRLAAAGGYCDRDVIGGCETRKKNGHSGFEHDERGGRAVVGESAHGIPRCGPEGNLVRCANMPDARRPGAVGRQSEQVRRIGQSIDPVGYVRRSAAAATTFEGAVRMNLQDGHVRAGGDEFGHHVDETGVMRRQVVVVVAVGVCPEIDECSCRSATLVNVDEEVLDRAGRDDVEFADDRAELNLLMEQHHVDHRAGELFVASRGCQLAPDVFDAEPLVPQRTHQLELYLLYEFTDGGLLGDAHRNGCDVDQHSAGSTEEGRGARGHGDVDQDVFSPGHAREVTAECSDEHRGGRPALRRVRRFEFGDDVIGQCDTAQLAGRDGTTGCVGQRGTVVDARGPRCPVLLVRLETSGRPVLLIEVVQSPKFGCLVRLGFDILDRCGVERSGALDQCHGTVAVEGDVVDLAVPEVAFVLDLKNPAVDERIVLHVDRLDVVLVYPRQRRRHRIVFSAKIQVVHRLIYAVVDRLNRLPVDLGQAQVGRLELVPGAGRRLLENRYVEWSAQIDVLGDTDSDVRRELLRKPHSALRRGQREGIVEPCSGRRDLRATGGHCAHSLAFRRDGGTGKSRRRTRGIGAFGLVRDLRPRRRLRAIEQFWRPFWSAFVSVHTHSMAVVGRFGFVAWSLSD</sequence>
<feature type="compositionally biased region" description="Basic residues" evidence="1">
    <location>
        <begin position="576"/>
        <end position="585"/>
    </location>
</feature>
<feature type="compositionally biased region" description="Basic residues" evidence="1">
    <location>
        <begin position="702"/>
        <end position="757"/>
    </location>
</feature>
<feature type="compositionally biased region" description="Basic residues" evidence="1">
    <location>
        <begin position="547"/>
        <end position="559"/>
    </location>
</feature>
<feature type="region of interest" description="Disordered" evidence="1">
    <location>
        <begin position="699"/>
        <end position="796"/>
    </location>
</feature>
<feature type="compositionally biased region" description="Basic residues" evidence="1">
    <location>
        <begin position="467"/>
        <end position="483"/>
    </location>
</feature>
<feature type="compositionally biased region" description="Basic and acidic residues" evidence="1">
    <location>
        <begin position="347"/>
        <end position="357"/>
    </location>
</feature>
<feature type="compositionally biased region" description="Basic residues" evidence="1">
    <location>
        <begin position="327"/>
        <end position="342"/>
    </location>
</feature>
<organism evidence="2">
    <name type="scientific">freshwater metagenome</name>
    <dbReference type="NCBI Taxonomy" id="449393"/>
    <lineage>
        <taxon>unclassified sequences</taxon>
        <taxon>metagenomes</taxon>
        <taxon>ecological metagenomes</taxon>
    </lineage>
</organism>
<feature type="compositionally biased region" description="Low complexity" evidence="1">
    <location>
        <begin position="760"/>
        <end position="769"/>
    </location>
</feature>
<evidence type="ECO:0000256" key="1">
    <source>
        <dbReference type="SAM" id="MobiDB-lite"/>
    </source>
</evidence>